<dbReference type="RefSeq" id="WP_303305846.1">
    <property type="nucleotide sequence ID" value="NZ_JAODOP010000004.1"/>
</dbReference>
<sequence length="56" mass="6188">MNSKILIIGACGQIGSELAYSIGCEVIMVMKTLCQFSLEVITKVMRFQLDKKYNAG</sequence>
<gene>
    <name evidence="1" type="ORF">N1F79_10205</name>
</gene>
<name>A0ABU7XSI9_9FLAO</name>
<evidence type="ECO:0000313" key="1">
    <source>
        <dbReference type="EMBL" id="MEF3833503.1"/>
    </source>
</evidence>
<organism evidence="1 2">
    <name type="scientific">Flavivirga spongiicola</name>
    <dbReference type="NCBI Taxonomy" id="421621"/>
    <lineage>
        <taxon>Bacteria</taxon>
        <taxon>Pseudomonadati</taxon>
        <taxon>Bacteroidota</taxon>
        <taxon>Flavobacteriia</taxon>
        <taxon>Flavobacteriales</taxon>
        <taxon>Flavobacteriaceae</taxon>
        <taxon>Flavivirga</taxon>
    </lineage>
</organism>
<evidence type="ECO:0008006" key="3">
    <source>
        <dbReference type="Google" id="ProtNLM"/>
    </source>
</evidence>
<dbReference type="Proteomes" id="UP001337305">
    <property type="component" value="Unassembled WGS sequence"/>
</dbReference>
<proteinExistence type="predicted"/>
<accession>A0ABU7XSI9</accession>
<reference evidence="1 2" key="1">
    <citation type="submission" date="2022-09" db="EMBL/GenBank/DDBJ databases">
        <title>Genome sequencing of Flavivirga sp. MEBiC05379.</title>
        <authorList>
            <person name="Oh H.-M."/>
            <person name="Kwon K.K."/>
            <person name="Park M.J."/>
            <person name="Yang S.-H."/>
        </authorList>
    </citation>
    <scope>NUCLEOTIDE SEQUENCE [LARGE SCALE GENOMIC DNA]</scope>
    <source>
        <strain evidence="1 2">MEBiC05379</strain>
    </source>
</reference>
<evidence type="ECO:0000313" key="2">
    <source>
        <dbReference type="Proteomes" id="UP001337305"/>
    </source>
</evidence>
<keyword evidence="2" id="KW-1185">Reference proteome</keyword>
<protein>
    <recommendedName>
        <fullName evidence="3">NAD-dependent epimerase/dehydratase family protein</fullName>
    </recommendedName>
</protein>
<comment type="caution">
    <text evidence="1">The sequence shown here is derived from an EMBL/GenBank/DDBJ whole genome shotgun (WGS) entry which is preliminary data.</text>
</comment>
<dbReference type="EMBL" id="JAODOP010000004">
    <property type="protein sequence ID" value="MEF3833503.1"/>
    <property type="molecule type" value="Genomic_DNA"/>
</dbReference>